<name>A0A2A2HC08_9EURY</name>
<protein>
    <submittedName>
        <fullName evidence="1">Uncharacterized protein</fullName>
    </submittedName>
</protein>
<keyword evidence="3" id="KW-1185">Reference proteome</keyword>
<evidence type="ECO:0000313" key="3">
    <source>
        <dbReference type="Proteomes" id="UP000217528"/>
    </source>
</evidence>
<dbReference type="AlphaFoldDB" id="A0A2A2HC08"/>
<comment type="caution">
    <text evidence="1">The sequence shown here is derived from an EMBL/GenBank/DDBJ whole genome shotgun (WGS) entry which is preliminary data.</text>
</comment>
<dbReference type="Proteomes" id="UP000217528">
    <property type="component" value="Unassembled WGS sequence"/>
</dbReference>
<reference evidence="2 4" key="1">
    <citation type="submission" date="2016-04" db="EMBL/GenBank/DDBJ databases">
        <title>Genome sequence of Methanosphaera cuniculi DSM 4103.</title>
        <authorList>
            <person name="Poehlein A."/>
            <person name="Seedorf H."/>
            <person name="Daniel R."/>
        </authorList>
    </citation>
    <scope>NUCLEOTIDE SEQUENCE [LARGE SCALE GENOMIC DNA]</scope>
    <source>
        <strain evidence="2 4">DSM 4103</strain>
    </source>
</reference>
<dbReference type="EMBL" id="LMVN01000024">
    <property type="protein sequence ID" value="PAV06895.1"/>
    <property type="molecule type" value="Genomic_DNA"/>
</dbReference>
<proteinExistence type="predicted"/>
<evidence type="ECO:0000313" key="1">
    <source>
        <dbReference type="EMBL" id="PAV06895.1"/>
    </source>
</evidence>
<sequence length="154" mass="18336">MILKYMDYYDKKRVIRYVPEDYPIPYGKENIKKWKVFGSYAYGRGTYGEKTPELIIGKPNQICTETFLSFGPFDTEFEAKAFKKYYNGKFFRALLGILKNTQHSTTSFHIVPLQNFTKKSDIDWSKSISQIDEQLYNKYNLNNEEREFIEKKVE</sequence>
<evidence type="ECO:0000313" key="4">
    <source>
        <dbReference type="Proteomes" id="UP000246004"/>
    </source>
</evidence>
<accession>A0A2A2HC08</accession>
<gene>
    <name evidence="1" type="ORF">ASJ82_07195</name>
    <name evidence="2" type="ORF">MSCUN_03700</name>
</gene>
<dbReference type="EMBL" id="LWMS01000010">
    <property type="protein sequence ID" value="PWL08657.1"/>
    <property type="molecule type" value="Genomic_DNA"/>
</dbReference>
<evidence type="ECO:0000313" key="2">
    <source>
        <dbReference type="EMBL" id="PWL08657.1"/>
    </source>
</evidence>
<organism evidence="1 3">
    <name type="scientific">Methanosphaera cuniculi</name>
    <dbReference type="NCBI Taxonomy" id="1077256"/>
    <lineage>
        <taxon>Archaea</taxon>
        <taxon>Methanobacteriati</taxon>
        <taxon>Methanobacteriota</taxon>
        <taxon>Methanomada group</taxon>
        <taxon>Methanobacteria</taxon>
        <taxon>Methanobacteriales</taxon>
        <taxon>Methanobacteriaceae</taxon>
        <taxon>Methanosphaera</taxon>
    </lineage>
</organism>
<dbReference type="Proteomes" id="UP000246004">
    <property type="component" value="Unassembled WGS sequence"/>
</dbReference>
<dbReference type="RefSeq" id="WP_143744875.1">
    <property type="nucleotide sequence ID" value="NZ_LMVN01000024.1"/>
</dbReference>
<reference evidence="1 3" key="2">
    <citation type="journal article" date="2017" name="BMC Genomics">
        <title>Genomic analysis of methanogenic archaea reveals a shift towards energy conservation.</title>
        <authorList>
            <person name="Gilmore S.P."/>
            <person name="Henske J.K."/>
            <person name="Sexton J.A."/>
            <person name="Solomon K.V."/>
            <person name="Seppala S."/>
            <person name="Yoo J.I."/>
            <person name="Huyett L.M."/>
            <person name="Pressman A."/>
            <person name="Cogan J.Z."/>
            <person name="Kivenson V."/>
            <person name="Peng X."/>
            <person name="Tan Y."/>
            <person name="Valentine D.L."/>
            <person name="O'Malley M.A."/>
        </authorList>
    </citation>
    <scope>NUCLEOTIDE SEQUENCE [LARGE SCALE GENOMIC DNA]</scope>
    <source>
        <strain evidence="1 3">1R-7</strain>
    </source>
</reference>